<comment type="caution">
    <text evidence="2">The sequence shown here is derived from an EMBL/GenBank/DDBJ whole genome shotgun (WGS) entry which is preliminary data.</text>
</comment>
<dbReference type="AlphaFoldDB" id="A0A833PFP7"/>
<protein>
    <submittedName>
        <fullName evidence="2">Uncharacterized protein</fullName>
    </submittedName>
</protein>
<feature type="transmembrane region" description="Helical" evidence="1">
    <location>
        <begin position="6"/>
        <end position="26"/>
    </location>
</feature>
<sequence>MFMTLFGVILFIFILICLWSVFEIYLEKRESNKSNYRTNPASQGTDES</sequence>
<proteinExistence type="predicted"/>
<keyword evidence="1" id="KW-1133">Transmembrane helix</keyword>
<organism evidence="2 3">
    <name type="scientific">Acinetobacter bereziniae</name>
    <name type="common">Acinetobacter genomosp. 10</name>
    <dbReference type="NCBI Taxonomy" id="106648"/>
    <lineage>
        <taxon>Bacteria</taxon>
        <taxon>Pseudomonadati</taxon>
        <taxon>Pseudomonadota</taxon>
        <taxon>Gammaproteobacteria</taxon>
        <taxon>Moraxellales</taxon>
        <taxon>Moraxellaceae</taxon>
        <taxon>Acinetobacter</taxon>
    </lineage>
</organism>
<gene>
    <name evidence="2" type="ORF">GAK29_02195</name>
</gene>
<dbReference type="EMBL" id="WNDP01000048">
    <property type="protein sequence ID" value="KAF1025026.1"/>
    <property type="molecule type" value="Genomic_DNA"/>
</dbReference>
<name>A0A833PFP7_ACIBZ</name>
<reference evidence="3" key="1">
    <citation type="journal article" date="2020" name="MBio">
        <title>Horizontal gene transfer to a defensive symbiont with a reduced genome amongst a multipartite beetle microbiome.</title>
        <authorList>
            <person name="Waterworth S.C."/>
            <person name="Florez L.V."/>
            <person name="Rees E.R."/>
            <person name="Hertweck C."/>
            <person name="Kaltenpoth M."/>
            <person name="Kwan J.C."/>
        </authorList>
    </citation>
    <scope>NUCLEOTIDE SEQUENCE [LARGE SCALE GENOMIC DNA]</scope>
</reference>
<keyword evidence="1" id="KW-0812">Transmembrane</keyword>
<dbReference type="Proteomes" id="UP000490535">
    <property type="component" value="Unassembled WGS sequence"/>
</dbReference>
<keyword evidence="1" id="KW-0472">Membrane</keyword>
<evidence type="ECO:0000256" key="1">
    <source>
        <dbReference type="SAM" id="Phobius"/>
    </source>
</evidence>
<evidence type="ECO:0000313" key="3">
    <source>
        <dbReference type="Proteomes" id="UP000490535"/>
    </source>
</evidence>
<accession>A0A833PFP7</accession>
<evidence type="ECO:0000313" key="2">
    <source>
        <dbReference type="EMBL" id="KAF1025026.1"/>
    </source>
</evidence>